<dbReference type="Proteomes" id="UP000887013">
    <property type="component" value="Unassembled WGS sequence"/>
</dbReference>
<keyword evidence="3" id="KW-1185">Reference proteome</keyword>
<gene>
    <name evidence="2" type="ORF">NPIL_643391</name>
</gene>
<organism evidence="2 3">
    <name type="scientific">Nephila pilipes</name>
    <name type="common">Giant wood spider</name>
    <name type="synonym">Nephila maculata</name>
    <dbReference type="NCBI Taxonomy" id="299642"/>
    <lineage>
        <taxon>Eukaryota</taxon>
        <taxon>Metazoa</taxon>
        <taxon>Ecdysozoa</taxon>
        <taxon>Arthropoda</taxon>
        <taxon>Chelicerata</taxon>
        <taxon>Arachnida</taxon>
        <taxon>Araneae</taxon>
        <taxon>Araneomorphae</taxon>
        <taxon>Entelegynae</taxon>
        <taxon>Araneoidea</taxon>
        <taxon>Nephilidae</taxon>
        <taxon>Nephila</taxon>
    </lineage>
</organism>
<proteinExistence type="predicted"/>
<accession>A0A8X6I546</accession>
<keyword evidence="1" id="KW-1133">Transmembrane helix</keyword>
<keyword evidence="1" id="KW-0812">Transmembrane</keyword>
<comment type="caution">
    <text evidence="2">The sequence shown here is derived from an EMBL/GenBank/DDBJ whole genome shotgun (WGS) entry which is preliminary data.</text>
</comment>
<evidence type="ECO:0000313" key="3">
    <source>
        <dbReference type="Proteomes" id="UP000887013"/>
    </source>
</evidence>
<name>A0A8X6I546_NEPPI</name>
<protein>
    <submittedName>
        <fullName evidence="2">Uncharacterized protein</fullName>
    </submittedName>
</protein>
<feature type="transmembrane region" description="Helical" evidence="1">
    <location>
        <begin position="108"/>
        <end position="131"/>
    </location>
</feature>
<dbReference type="EMBL" id="BMAW01041799">
    <property type="protein sequence ID" value="GFS30776.1"/>
    <property type="molecule type" value="Genomic_DNA"/>
</dbReference>
<evidence type="ECO:0000256" key="1">
    <source>
        <dbReference type="SAM" id="Phobius"/>
    </source>
</evidence>
<dbReference type="AlphaFoldDB" id="A0A8X6I546"/>
<reference evidence="2" key="1">
    <citation type="submission" date="2020-08" db="EMBL/GenBank/DDBJ databases">
        <title>Multicomponent nature underlies the extraordinary mechanical properties of spider dragline silk.</title>
        <authorList>
            <person name="Kono N."/>
            <person name="Nakamura H."/>
            <person name="Mori M."/>
            <person name="Yoshida Y."/>
            <person name="Ohtoshi R."/>
            <person name="Malay A.D."/>
            <person name="Moran D.A.P."/>
            <person name="Tomita M."/>
            <person name="Numata K."/>
            <person name="Arakawa K."/>
        </authorList>
    </citation>
    <scope>NUCLEOTIDE SEQUENCE</scope>
</reference>
<evidence type="ECO:0000313" key="2">
    <source>
        <dbReference type="EMBL" id="GFS30776.1"/>
    </source>
</evidence>
<sequence>MGSRPGGSLGTSALGRLGGVGQHRSSFPTLTSSWETLFACSAQEEEAGCCQLRAGPGGWRRLYQSWRRLSNFHSRAPVQRPLKSWREAERKEQETFYFAFYAPCFTKALHFLLFVSGGLWLACFFHAGAGLRRTALGG</sequence>
<keyword evidence="1" id="KW-0472">Membrane</keyword>